<dbReference type="EMBL" id="JAPUFD010000006">
    <property type="protein sequence ID" value="MDI1487617.1"/>
    <property type="molecule type" value="Genomic_DNA"/>
</dbReference>
<dbReference type="InterPro" id="IPR024079">
    <property type="entry name" value="MetalloPept_cat_dom_sf"/>
</dbReference>
<evidence type="ECO:0000313" key="3">
    <source>
        <dbReference type="Proteomes" id="UP001161017"/>
    </source>
</evidence>
<gene>
    <name evidence="2" type="ORF">OHK93_006887</name>
</gene>
<feature type="chain" id="PRO_5041435597" evidence="1">
    <location>
        <begin position="23"/>
        <end position="305"/>
    </location>
</feature>
<dbReference type="Gene3D" id="3.40.390.10">
    <property type="entry name" value="Collagenase (Catalytic Domain)"/>
    <property type="match status" value="1"/>
</dbReference>
<name>A0AA43QJG1_9LECA</name>
<evidence type="ECO:0000313" key="2">
    <source>
        <dbReference type="EMBL" id="MDI1487617.1"/>
    </source>
</evidence>
<keyword evidence="1" id="KW-0732">Signal</keyword>
<reference evidence="2" key="1">
    <citation type="journal article" date="2023" name="Genome Biol. Evol.">
        <title>First Whole Genome Sequence and Flow Cytometry Genome Size Data for the Lichen-Forming Fungus Ramalina farinacea (Ascomycota).</title>
        <authorList>
            <person name="Llewellyn T."/>
            <person name="Mian S."/>
            <person name="Hill R."/>
            <person name="Leitch I.J."/>
            <person name="Gaya E."/>
        </authorList>
    </citation>
    <scope>NUCLEOTIDE SEQUENCE</scope>
    <source>
        <strain evidence="2">LIQ254RAFAR</strain>
    </source>
</reference>
<sequence>MLKAAAMKALALFMLTAPTSIAVPVLDNRQYSDTSLLLGAPVVHNGPYKFLGCTSTEAQALITLFNQTGIVLSDTIIPAVNRPGPDPKQDPFITFFSTNDRGLIQRIFNDMNNAATQTQGGTHIEPPNIICVNETNSGQILLCPRFFVDPPFPDPSINCPTVNYTGSLNQIQYADHKSAFANQFFGIIHELSHIYSSHPIGGRNEVYDLNRLIYQPADFQLNNGNNYAYYADYPLKLAVNPFGKTRRDEAEKGMDDHRKRQDSIEFPVDFTEYETEPIFWDDADASYFAGVDFDEILANLTELGY</sequence>
<protein>
    <submittedName>
        <fullName evidence="2">Uncharacterized protein</fullName>
    </submittedName>
</protein>
<dbReference type="GO" id="GO:0008237">
    <property type="term" value="F:metallopeptidase activity"/>
    <property type="evidence" value="ECO:0007669"/>
    <property type="project" value="InterPro"/>
</dbReference>
<accession>A0AA43QJG1</accession>
<proteinExistence type="predicted"/>
<dbReference type="AlphaFoldDB" id="A0AA43QJG1"/>
<dbReference type="SUPFAM" id="SSF55486">
    <property type="entry name" value="Metalloproteases ('zincins'), catalytic domain"/>
    <property type="match status" value="1"/>
</dbReference>
<evidence type="ECO:0000256" key="1">
    <source>
        <dbReference type="SAM" id="SignalP"/>
    </source>
</evidence>
<organism evidence="2 3">
    <name type="scientific">Ramalina farinacea</name>
    <dbReference type="NCBI Taxonomy" id="258253"/>
    <lineage>
        <taxon>Eukaryota</taxon>
        <taxon>Fungi</taxon>
        <taxon>Dikarya</taxon>
        <taxon>Ascomycota</taxon>
        <taxon>Pezizomycotina</taxon>
        <taxon>Lecanoromycetes</taxon>
        <taxon>OSLEUM clade</taxon>
        <taxon>Lecanoromycetidae</taxon>
        <taxon>Lecanorales</taxon>
        <taxon>Lecanorineae</taxon>
        <taxon>Ramalinaceae</taxon>
        <taxon>Ramalina</taxon>
    </lineage>
</organism>
<keyword evidence="3" id="KW-1185">Reference proteome</keyword>
<feature type="signal peptide" evidence="1">
    <location>
        <begin position="1"/>
        <end position="22"/>
    </location>
</feature>
<dbReference type="Proteomes" id="UP001161017">
    <property type="component" value="Unassembled WGS sequence"/>
</dbReference>
<comment type="caution">
    <text evidence="2">The sequence shown here is derived from an EMBL/GenBank/DDBJ whole genome shotgun (WGS) entry which is preliminary data.</text>
</comment>